<proteinExistence type="predicted"/>
<dbReference type="AlphaFoldDB" id="A0A8X6HPC1"/>
<evidence type="ECO:0000313" key="2">
    <source>
        <dbReference type="Proteomes" id="UP000887116"/>
    </source>
</evidence>
<sequence length="113" mass="13376">QDSWETYEDSEDYYESFEEFDLKEATEYVCTELKDELKECVTRFFDPEKFKSFPAIKYRDCKNEINEVLLASTKGGSSPSNYADIYIEYCLNIREKLADEGWLEHFTKGIVVF</sequence>
<dbReference type="EMBL" id="BMAO01003815">
    <property type="protein sequence ID" value="GFQ90354.1"/>
    <property type="molecule type" value="Genomic_DNA"/>
</dbReference>
<reference evidence="1" key="1">
    <citation type="submission" date="2020-07" db="EMBL/GenBank/DDBJ databases">
        <title>Multicomponent nature underlies the extraordinary mechanical properties of spider dragline silk.</title>
        <authorList>
            <person name="Kono N."/>
            <person name="Nakamura H."/>
            <person name="Mori M."/>
            <person name="Yoshida Y."/>
            <person name="Ohtoshi R."/>
            <person name="Malay A.D."/>
            <person name="Moran D.A.P."/>
            <person name="Tomita M."/>
            <person name="Numata K."/>
            <person name="Arakawa K."/>
        </authorList>
    </citation>
    <scope>NUCLEOTIDE SEQUENCE</scope>
</reference>
<protein>
    <submittedName>
        <fullName evidence="1">Uncharacterized protein</fullName>
    </submittedName>
</protein>
<dbReference type="Proteomes" id="UP000887116">
    <property type="component" value="Unassembled WGS sequence"/>
</dbReference>
<accession>A0A8X6HPC1</accession>
<keyword evidence="2" id="KW-1185">Reference proteome</keyword>
<dbReference type="OrthoDB" id="10428141at2759"/>
<name>A0A8X6HPC1_TRICU</name>
<organism evidence="1 2">
    <name type="scientific">Trichonephila clavata</name>
    <name type="common">Joro spider</name>
    <name type="synonym">Nephila clavata</name>
    <dbReference type="NCBI Taxonomy" id="2740835"/>
    <lineage>
        <taxon>Eukaryota</taxon>
        <taxon>Metazoa</taxon>
        <taxon>Ecdysozoa</taxon>
        <taxon>Arthropoda</taxon>
        <taxon>Chelicerata</taxon>
        <taxon>Arachnida</taxon>
        <taxon>Araneae</taxon>
        <taxon>Araneomorphae</taxon>
        <taxon>Entelegynae</taxon>
        <taxon>Araneoidea</taxon>
        <taxon>Nephilidae</taxon>
        <taxon>Trichonephila</taxon>
    </lineage>
</organism>
<comment type="caution">
    <text evidence="1">The sequence shown here is derived from an EMBL/GenBank/DDBJ whole genome shotgun (WGS) entry which is preliminary data.</text>
</comment>
<feature type="non-terminal residue" evidence="1">
    <location>
        <position position="1"/>
    </location>
</feature>
<evidence type="ECO:0000313" key="1">
    <source>
        <dbReference type="EMBL" id="GFQ90354.1"/>
    </source>
</evidence>
<gene>
    <name evidence="1" type="ORF">TNCT_713601</name>
</gene>